<proteinExistence type="predicted"/>
<accession>A0ACC1QGS7</accession>
<sequence length="217" mass="23937">MSPFRSWYSELKNCIPHFPPFILQSIFVIQAENPFISRPDCSAITTAARCPTALQLFYTKSRRVNLVAGVLGNEGNTLLDVLLEVTNAGVEETLLSGIDLANGENLLDTVGAELDLGGEELDALVLVEGRLDKAMAMEAAAAKERYMKLQAEGKTDQAKADLARLKLIREQRAAEAERRQAEKEEKEAQDKARKAEIEAREKKLREAAAAPKKGKKK</sequence>
<dbReference type="Proteomes" id="UP001148737">
    <property type="component" value="Unassembled WGS sequence"/>
</dbReference>
<reference evidence="1" key="1">
    <citation type="submission" date="2022-07" db="EMBL/GenBank/DDBJ databases">
        <title>Genome Sequence of Lecanicillium saksenae.</title>
        <authorList>
            <person name="Buettner E."/>
        </authorList>
    </citation>
    <scope>NUCLEOTIDE SEQUENCE</scope>
    <source>
        <strain evidence="1">VT-O1</strain>
    </source>
</reference>
<dbReference type="EMBL" id="JANAKD010002682">
    <property type="protein sequence ID" value="KAJ3473085.1"/>
    <property type="molecule type" value="Genomic_DNA"/>
</dbReference>
<evidence type="ECO:0000313" key="2">
    <source>
        <dbReference type="Proteomes" id="UP001148737"/>
    </source>
</evidence>
<evidence type="ECO:0000313" key="1">
    <source>
        <dbReference type="EMBL" id="KAJ3473085.1"/>
    </source>
</evidence>
<keyword evidence="2" id="KW-1185">Reference proteome</keyword>
<organism evidence="1 2">
    <name type="scientific">Lecanicillium saksenae</name>
    <dbReference type="NCBI Taxonomy" id="468837"/>
    <lineage>
        <taxon>Eukaryota</taxon>
        <taxon>Fungi</taxon>
        <taxon>Dikarya</taxon>
        <taxon>Ascomycota</taxon>
        <taxon>Pezizomycotina</taxon>
        <taxon>Sordariomycetes</taxon>
        <taxon>Hypocreomycetidae</taxon>
        <taxon>Hypocreales</taxon>
        <taxon>Cordycipitaceae</taxon>
        <taxon>Lecanicillium</taxon>
    </lineage>
</organism>
<gene>
    <name evidence="1" type="ORF">NLG97_g10525</name>
</gene>
<name>A0ACC1QGS7_9HYPO</name>
<protein>
    <submittedName>
        <fullName evidence="1">Uncharacterized protein</fullName>
    </submittedName>
</protein>
<comment type="caution">
    <text evidence="1">The sequence shown here is derived from an EMBL/GenBank/DDBJ whole genome shotgun (WGS) entry which is preliminary data.</text>
</comment>